<accession>H0UU75</accession>
<dbReference type="FunFam" id="2.130.10.10:FF:000910">
    <property type="entry name" value="Diphthamide biosynthesis 7"/>
    <property type="match status" value="1"/>
</dbReference>
<dbReference type="InterPro" id="IPR001680">
    <property type="entry name" value="WD40_rpt"/>
</dbReference>
<dbReference type="OMA" id="LDMKWLP"/>
<gene>
    <name evidence="13" type="primary">DPH7</name>
</gene>
<dbReference type="SUPFAM" id="SSF50978">
    <property type="entry name" value="WD40 repeat-like"/>
    <property type="match status" value="1"/>
</dbReference>
<dbReference type="STRING" id="10141.ENSCPOP00000000500"/>
<protein>
    <recommendedName>
        <fullName evidence="9">Diphthine methyltransferase</fullName>
        <ecNumber evidence="6">3.1.1.97</ecNumber>
    </recommendedName>
    <alternativeName>
        <fullName evidence="11">Diphthamide biosynthesis protein 7</fullName>
    </alternativeName>
    <alternativeName>
        <fullName evidence="10">WD repeat-containing protein 85</fullName>
    </alternativeName>
</protein>
<dbReference type="AlphaFoldDB" id="H0UU75"/>
<dbReference type="Pfam" id="PF00400">
    <property type="entry name" value="WD40"/>
    <property type="match status" value="1"/>
</dbReference>
<dbReference type="FunCoup" id="H0UU75">
    <property type="interactions" value="1367"/>
</dbReference>
<dbReference type="PANTHER" id="PTHR46042:SF1">
    <property type="entry name" value="DIPHTHINE METHYLTRANSFERASE"/>
    <property type="match status" value="1"/>
</dbReference>
<dbReference type="Ensembl" id="ENSCPOT00000000574.3">
    <property type="protein sequence ID" value="ENSCPOP00000000500.3"/>
    <property type="gene ID" value="ENSCPOG00000000569.4"/>
</dbReference>
<reference evidence="13" key="2">
    <citation type="submission" date="2025-08" db="UniProtKB">
        <authorList>
            <consortium name="Ensembl"/>
        </authorList>
    </citation>
    <scope>IDENTIFICATION</scope>
    <source>
        <strain evidence="13">2N</strain>
    </source>
</reference>
<evidence type="ECO:0000313" key="13">
    <source>
        <dbReference type="Ensembl" id="ENSCPOP00000000500.3"/>
    </source>
</evidence>
<dbReference type="InterPro" id="IPR036322">
    <property type="entry name" value="WD40_repeat_dom_sf"/>
</dbReference>
<evidence type="ECO:0000256" key="4">
    <source>
        <dbReference type="ARBA" id="ARBA00022801"/>
    </source>
</evidence>
<reference evidence="14" key="1">
    <citation type="journal article" date="2011" name="Nature">
        <title>A high-resolution map of human evolutionary constraint using 29 mammals.</title>
        <authorList>
            <person name="Lindblad-Toh K."/>
            <person name="Garber M."/>
            <person name="Zuk O."/>
            <person name="Lin M.F."/>
            <person name="Parker B.J."/>
            <person name="Washietl S."/>
            <person name="Kheradpour P."/>
            <person name="Ernst J."/>
            <person name="Jordan G."/>
            <person name="Mauceli E."/>
            <person name="Ward L.D."/>
            <person name="Lowe C.B."/>
            <person name="Holloway A.K."/>
            <person name="Clamp M."/>
            <person name="Gnerre S."/>
            <person name="Alfoldi J."/>
            <person name="Beal K."/>
            <person name="Chang J."/>
            <person name="Clawson H."/>
            <person name="Cuff J."/>
            <person name="Di Palma F."/>
            <person name="Fitzgerald S."/>
            <person name="Flicek P."/>
            <person name="Guttman M."/>
            <person name="Hubisz M.J."/>
            <person name="Jaffe D.B."/>
            <person name="Jungreis I."/>
            <person name="Kent W.J."/>
            <person name="Kostka D."/>
            <person name="Lara M."/>
            <person name="Martins A.L."/>
            <person name="Massingham T."/>
            <person name="Moltke I."/>
            <person name="Raney B.J."/>
            <person name="Rasmussen M.D."/>
            <person name="Robinson J."/>
            <person name="Stark A."/>
            <person name="Vilella A.J."/>
            <person name="Wen J."/>
            <person name="Xie X."/>
            <person name="Zody M.C."/>
            <person name="Baldwin J."/>
            <person name="Bloom T."/>
            <person name="Chin C.W."/>
            <person name="Heiman D."/>
            <person name="Nicol R."/>
            <person name="Nusbaum C."/>
            <person name="Young S."/>
            <person name="Wilkinson J."/>
            <person name="Worley K.C."/>
            <person name="Kovar C.L."/>
            <person name="Muzny D.M."/>
            <person name="Gibbs R.A."/>
            <person name="Cree A."/>
            <person name="Dihn H.H."/>
            <person name="Fowler G."/>
            <person name="Jhangiani S."/>
            <person name="Joshi V."/>
            <person name="Lee S."/>
            <person name="Lewis L.R."/>
            <person name="Nazareth L.V."/>
            <person name="Okwuonu G."/>
            <person name="Santibanez J."/>
            <person name="Warren W.C."/>
            <person name="Mardis E.R."/>
            <person name="Weinstock G.M."/>
            <person name="Wilson R.K."/>
            <person name="Delehaunty K."/>
            <person name="Dooling D."/>
            <person name="Fronik C."/>
            <person name="Fulton L."/>
            <person name="Fulton B."/>
            <person name="Graves T."/>
            <person name="Minx P."/>
            <person name="Sodergren E."/>
            <person name="Birney E."/>
            <person name="Margulies E.H."/>
            <person name="Herrero J."/>
            <person name="Green E.D."/>
            <person name="Haussler D."/>
            <person name="Siepel A."/>
            <person name="Goldman N."/>
            <person name="Pollard K.S."/>
            <person name="Pedersen J.S."/>
            <person name="Lander E.S."/>
            <person name="Kellis M."/>
        </authorList>
    </citation>
    <scope>NUCLEOTIDE SEQUENCE [LARGE SCALE GENOMIC DNA]</scope>
    <source>
        <strain evidence="14">2N</strain>
    </source>
</reference>
<comment type="similarity">
    <text evidence="5">Belongs to the DPH7 family.</text>
</comment>
<evidence type="ECO:0000256" key="8">
    <source>
        <dbReference type="ARBA" id="ARBA00062137"/>
    </source>
</evidence>
<evidence type="ECO:0000256" key="7">
    <source>
        <dbReference type="ARBA" id="ARBA00047551"/>
    </source>
</evidence>
<keyword evidence="3" id="KW-0677">Repeat</keyword>
<dbReference type="Proteomes" id="UP000005447">
    <property type="component" value="Unassembled WGS sequence"/>
</dbReference>
<dbReference type="eggNOG" id="KOG0280">
    <property type="taxonomic scope" value="Eukaryota"/>
</dbReference>
<evidence type="ECO:0000256" key="5">
    <source>
        <dbReference type="ARBA" id="ARBA00038092"/>
    </source>
</evidence>
<name>H0UU75_CAVPO</name>
<keyword evidence="14" id="KW-1185">Reference proteome</keyword>
<dbReference type="Bgee" id="ENSCPOG00000000569">
    <property type="expression patterns" value="Expressed in frontal cortex and 13 other cell types or tissues"/>
</dbReference>
<dbReference type="InterPro" id="IPR015943">
    <property type="entry name" value="WD40/YVTN_repeat-like_dom_sf"/>
</dbReference>
<evidence type="ECO:0000256" key="10">
    <source>
        <dbReference type="ARBA" id="ARBA00075709"/>
    </source>
</evidence>
<evidence type="ECO:0000256" key="2">
    <source>
        <dbReference type="ARBA" id="ARBA00022574"/>
    </source>
</evidence>
<dbReference type="EC" id="3.1.1.97" evidence="6"/>
<dbReference type="PROSITE" id="PS50082">
    <property type="entry name" value="WD_REPEATS_2"/>
    <property type="match status" value="1"/>
</dbReference>
<dbReference type="InParanoid" id="H0UU75"/>
<evidence type="ECO:0000256" key="9">
    <source>
        <dbReference type="ARBA" id="ARBA00074662"/>
    </source>
</evidence>
<comment type="subunit">
    <text evidence="8">Interacts with INCA1.</text>
</comment>
<dbReference type="VEuPathDB" id="HostDB:ENSCPOG00000000569"/>
<keyword evidence="2 12" id="KW-0853">WD repeat</keyword>
<dbReference type="GO" id="GO:0017183">
    <property type="term" value="P:protein histidyl modification to diphthamide"/>
    <property type="evidence" value="ECO:0007669"/>
    <property type="project" value="Ensembl"/>
</dbReference>
<dbReference type="InterPro" id="IPR019775">
    <property type="entry name" value="WD40_repeat_CS"/>
</dbReference>
<comment type="pathway">
    <text evidence="1">Protein modification; peptidyl-diphthamide biosynthesis.</text>
</comment>
<reference evidence="13" key="3">
    <citation type="submission" date="2025-09" db="UniProtKB">
        <authorList>
            <consortium name="Ensembl"/>
        </authorList>
    </citation>
    <scope>IDENTIFICATION</scope>
    <source>
        <strain evidence="13">2N</strain>
    </source>
</reference>
<feature type="repeat" description="WD" evidence="12">
    <location>
        <begin position="230"/>
        <end position="272"/>
    </location>
</feature>
<comment type="catalytic activity">
    <reaction evidence="7">
        <text>diphthine methyl ester-[translation elongation factor 2] + H2O = diphthine-[translation elongation factor 2] + methanol + H(+)</text>
        <dbReference type="Rhea" id="RHEA:42656"/>
        <dbReference type="Rhea" id="RHEA-COMP:10172"/>
        <dbReference type="Rhea" id="RHEA-COMP:10173"/>
        <dbReference type="ChEBI" id="CHEBI:15377"/>
        <dbReference type="ChEBI" id="CHEBI:15378"/>
        <dbReference type="ChEBI" id="CHEBI:17790"/>
        <dbReference type="ChEBI" id="CHEBI:79005"/>
        <dbReference type="ChEBI" id="CHEBI:82696"/>
        <dbReference type="EC" id="3.1.1.97"/>
    </reaction>
</comment>
<evidence type="ECO:0000313" key="14">
    <source>
        <dbReference type="Proteomes" id="UP000005447"/>
    </source>
</evidence>
<evidence type="ECO:0000256" key="1">
    <source>
        <dbReference type="ARBA" id="ARBA00005156"/>
    </source>
</evidence>
<dbReference type="PROSITE" id="PS00678">
    <property type="entry name" value="WD_REPEATS_1"/>
    <property type="match status" value="1"/>
</dbReference>
<dbReference type="PANTHER" id="PTHR46042">
    <property type="entry name" value="DIPHTHINE METHYLTRANSFERASE"/>
    <property type="match status" value="1"/>
</dbReference>
<sequence>MAGTRLWELQAVDTGLSADTVEWCPLEGCRRLLACGTYQLRGPESAPEGPGEEPQVRLGRVYLYSFSEDDSEYPLVEVQRRNTSGVLDLKWCHILVAGCGVLAVADASGCVQLLRLVVSEVSSTPFLEPWSSLSLGEERLALSLDWSTGKRGSDQPLKIISSDSKGQLHLLVLDEAGPRLQQVATWQAHHFEAWVAAFNYWQTEVVYSGGDDGFLKGWDIRTPGSCVFTSSSHTMGVCSIQSSLHHEHILATGSYDEHVLLWDTRNMKRPLADAHVHGGVWRLKWHPFHQDLLLAACMHQGFAILNCPEKQEVTVLESHKMPNSLVYGADWSWLYCSLEPVPSVSLPASDVGNHVCGLKVAGEPLVPSQADNRVRMARVVCCFLLLPTEDAWNRSSQPHTPAKFCDSDLYLEGVNSDIRLLATCSFYDHALHLWKWESDALCAGQL</sequence>
<dbReference type="GO" id="GO:0005737">
    <property type="term" value="C:cytoplasm"/>
    <property type="evidence" value="ECO:0007669"/>
    <property type="project" value="TreeGrafter"/>
</dbReference>
<dbReference type="InterPro" id="IPR052415">
    <property type="entry name" value="Diphthine_MTase"/>
</dbReference>
<keyword evidence="4" id="KW-0378">Hydrolase</keyword>
<dbReference type="GO" id="GO:0061685">
    <property type="term" value="F:diphthine methylesterase activity"/>
    <property type="evidence" value="ECO:0007669"/>
    <property type="project" value="UniProtKB-EC"/>
</dbReference>
<evidence type="ECO:0000256" key="3">
    <source>
        <dbReference type="ARBA" id="ARBA00022737"/>
    </source>
</evidence>
<dbReference type="Gene3D" id="2.130.10.10">
    <property type="entry name" value="YVTN repeat-like/Quinoprotein amine dehydrogenase"/>
    <property type="match status" value="1"/>
</dbReference>
<proteinExistence type="inferred from homology"/>
<dbReference type="GeneTree" id="ENSGT00390000018644"/>
<evidence type="ECO:0000256" key="6">
    <source>
        <dbReference type="ARBA" id="ARBA00039131"/>
    </source>
</evidence>
<evidence type="ECO:0000256" key="11">
    <source>
        <dbReference type="ARBA" id="ARBA00081300"/>
    </source>
</evidence>
<dbReference type="EMBL" id="AAKN02024159">
    <property type="status" value="NOT_ANNOTATED_CDS"/>
    <property type="molecule type" value="Genomic_DNA"/>
</dbReference>
<dbReference type="HOGENOM" id="CLU_036100_2_1_1"/>
<dbReference type="SMART" id="SM00320">
    <property type="entry name" value="WD40"/>
    <property type="match status" value="3"/>
</dbReference>
<organism evidence="13 14">
    <name type="scientific">Cavia porcellus</name>
    <name type="common">Guinea pig</name>
    <dbReference type="NCBI Taxonomy" id="10141"/>
    <lineage>
        <taxon>Eukaryota</taxon>
        <taxon>Metazoa</taxon>
        <taxon>Chordata</taxon>
        <taxon>Craniata</taxon>
        <taxon>Vertebrata</taxon>
        <taxon>Euteleostomi</taxon>
        <taxon>Mammalia</taxon>
        <taxon>Eutheria</taxon>
        <taxon>Euarchontoglires</taxon>
        <taxon>Glires</taxon>
        <taxon>Rodentia</taxon>
        <taxon>Hystricomorpha</taxon>
        <taxon>Caviidae</taxon>
        <taxon>Cavia</taxon>
    </lineage>
</organism>
<evidence type="ECO:0000256" key="12">
    <source>
        <dbReference type="PROSITE-ProRule" id="PRU00221"/>
    </source>
</evidence>